<evidence type="ECO:0000256" key="5">
    <source>
        <dbReference type="ARBA" id="ARBA00023239"/>
    </source>
</evidence>
<sequence length="348" mass="39168">MKTFLRLLGLLLLLALAGSGWLFYEGYTFLNTAPQTEGQEVLFDVPPGAHFAQVATALEQKGVVTDARKFRLLARYKEWDGRLQAGRFALNSGWTPEKVLDMLVNGQPVLFRITVPEGLTWWQTGKLLEEAGLVRFEDFRKVIMDPDFLRHYGIPFATAEGFLMPDTYLLKKADEPDAAQARSVAGRLVDNFWRKAAPVWPGGAKPAVDQLKTWMILASVVEKETGIDAERRRVAGVYQNRLARNMILQADPTVIYGLGPGFDGNLRRSQLDDPNNLYNTYQRPGLPPGPICSFGMAALRAAINPEKHDFIYFVAITDGGEHVFSTNLTDHNRAVRQYLQNRRKTQNR</sequence>
<evidence type="ECO:0000313" key="8">
    <source>
        <dbReference type="EMBL" id="MBB5144043.1"/>
    </source>
</evidence>
<dbReference type="Proteomes" id="UP000539075">
    <property type="component" value="Unassembled WGS sequence"/>
</dbReference>
<organism evidence="8 9">
    <name type="scientific">Desulfovibrio intestinalis</name>
    <dbReference type="NCBI Taxonomy" id="58621"/>
    <lineage>
        <taxon>Bacteria</taxon>
        <taxon>Pseudomonadati</taxon>
        <taxon>Thermodesulfobacteriota</taxon>
        <taxon>Desulfovibrionia</taxon>
        <taxon>Desulfovibrionales</taxon>
        <taxon>Desulfovibrionaceae</taxon>
        <taxon>Desulfovibrio</taxon>
    </lineage>
</organism>
<evidence type="ECO:0000256" key="4">
    <source>
        <dbReference type="ARBA" id="ARBA00023136"/>
    </source>
</evidence>
<dbReference type="GO" id="GO:0009252">
    <property type="term" value="P:peptidoglycan biosynthetic process"/>
    <property type="evidence" value="ECO:0007669"/>
    <property type="project" value="UniProtKB-UniRule"/>
</dbReference>
<dbReference type="GO" id="GO:0071555">
    <property type="term" value="P:cell wall organization"/>
    <property type="evidence" value="ECO:0007669"/>
    <property type="project" value="UniProtKB-KW"/>
</dbReference>
<comment type="function">
    <text evidence="7">Functions as a peptidoglycan terminase that cleaves nascent peptidoglycan strands endolytically to terminate their elongation.</text>
</comment>
<evidence type="ECO:0000256" key="1">
    <source>
        <dbReference type="ARBA" id="ARBA00022475"/>
    </source>
</evidence>
<keyword evidence="1 7" id="KW-1003">Cell membrane</keyword>
<name>A0A7W8C381_9BACT</name>
<evidence type="ECO:0000256" key="3">
    <source>
        <dbReference type="ARBA" id="ARBA00022989"/>
    </source>
</evidence>
<dbReference type="NCBIfam" id="TIGR00247">
    <property type="entry name" value="endolytic transglycosylase MltG"/>
    <property type="match status" value="1"/>
</dbReference>
<evidence type="ECO:0000256" key="6">
    <source>
        <dbReference type="ARBA" id="ARBA00023316"/>
    </source>
</evidence>
<reference evidence="8 9" key="1">
    <citation type="submission" date="2020-08" db="EMBL/GenBank/DDBJ databases">
        <title>Genomic Encyclopedia of Type Strains, Phase IV (KMG-IV): sequencing the most valuable type-strain genomes for metagenomic binning, comparative biology and taxonomic classification.</title>
        <authorList>
            <person name="Goeker M."/>
        </authorList>
    </citation>
    <scope>NUCLEOTIDE SEQUENCE [LARGE SCALE GENOMIC DNA]</scope>
    <source>
        <strain evidence="8 9">DSM 11275</strain>
    </source>
</reference>
<dbReference type="GO" id="GO:0008932">
    <property type="term" value="F:lytic endotransglycosylase activity"/>
    <property type="evidence" value="ECO:0007669"/>
    <property type="project" value="UniProtKB-UniRule"/>
</dbReference>
<dbReference type="GO" id="GO:0005886">
    <property type="term" value="C:plasma membrane"/>
    <property type="evidence" value="ECO:0007669"/>
    <property type="project" value="UniProtKB-UniRule"/>
</dbReference>
<keyword evidence="9" id="KW-1185">Reference proteome</keyword>
<dbReference type="EMBL" id="JACHGO010000006">
    <property type="protein sequence ID" value="MBB5144043.1"/>
    <property type="molecule type" value="Genomic_DNA"/>
</dbReference>
<comment type="catalytic activity">
    <reaction evidence="7">
        <text>a peptidoglycan chain = a peptidoglycan chain with N-acetyl-1,6-anhydromuramyl-[peptide] at the reducing end + a peptidoglycan chain with N-acetylglucosamine at the non-reducing end.</text>
        <dbReference type="EC" id="4.2.2.29"/>
    </reaction>
</comment>
<comment type="caution">
    <text evidence="8">The sequence shown here is derived from an EMBL/GenBank/DDBJ whole genome shotgun (WGS) entry which is preliminary data.</text>
</comment>
<dbReference type="Gene3D" id="3.30.160.60">
    <property type="entry name" value="Classic Zinc Finger"/>
    <property type="match status" value="1"/>
</dbReference>
<keyword evidence="3 7" id="KW-1133">Transmembrane helix</keyword>
<dbReference type="EC" id="4.2.2.29" evidence="7"/>
<dbReference type="RefSeq" id="WP_183720269.1">
    <property type="nucleotide sequence ID" value="NZ_JACHGO010000006.1"/>
</dbReference>
<proteinExistence type="inferred from homology"/>
<dbReference type="HAMAP" id="MF_02065">
    <property type="entry name" value="MltG"/>
    <property type="match status" value="1"/>
</dbReference>
<keyword evidence="6 7" id="KW-0961">Cell wall biogenesis/degradation</keyword>
<protein>
    <recommendedName>
        <fullName evidence="7">Endolytic murein transglycosylase</fullName>
        <ecNumber evidence="7">4.2.2.29</ecNumber>
    </recommendedName>
    <alternativeName>
        <fullName evidence="7">Peptidoglycan lytic transglycosylase</fullName>
    </alternativeName>
    <alternativeName>
        <fullName evidence="7">Peptidoglycan polymerization terminase</fullName>
    </alternativeName>
</protein>
<evidence type="ECO:0000313" key="9">
    <source>
        <dbReference type="Proteomes" id="UP000539075"/>
    </source>
</evidence>
<dbReference type="Gene3D" id="3.30.1490.480">
    <property type="entry name" value="Endolytic murein transglycosylase"/>
    <property type="match status" value="1"/>
</dbReference>
<gene>
    <name evidence="7" type="primary">mltG</name>
    <name evidence="8" type="ORF">HNQ38_002151</name>
</gene>
<accession>A0A7W8C381</accession>
<keyword evidence="2 7" id="KW-0812">Transmembrane</keyword>
<feature type="site" description="Important for catalytic activity" evidence="7">
    <location>
        <position position="224"/>
    </location>
</feature>
<dbReference type="InterPro" id="IPR003770">
    <property type="entry name" value="MLTG-like"/>
</dbReference>
<dbReference type="PANTHER" id="PTHR30518:SF2">
    <property type="entry name" value="ENDOLYTIC MUREIN TRANSGLYCOSYLASE"/>
    <property type="match status" value="1"/>
</dbReference>
<evidence type="ECO:0000256" key="2">
    <source>
        <dbReference type="ARBA" id="ARBA00022692"/>
    </source>
</evidence>
<keyword evidence="5 7" id="KW-0456">Lyase</keyword>
<keyword evidence="4 7" id="KW-0472">Membrane</keyword>
<dbReference type="CDD" id="cd08010">
    <property type="entry name" value="MltG_like"/>
    <property type="match status" value="1"/>
</dbReference>
<dbReference type="AlphaFoldDB" id="A0A7W8C381"/>
<dbReference type="PANTHER" id="PTHR30518">
    <property type="entry name" value="ENDOLYTIC MUREIN TRANSGLYCOSYLASE"/>
    <property type="match status" value="1"/>
</dbReference>
<evidence type="ECO:0000256" key="7">
    <source>
        <dbReference type="HAMAP-Rule" id="MF_02065"/>
    </source>
</evidence>
<dbReference type="Pfam" id="PF02618">
    <property type="entry name" value="YceG"/>
    <property type="match status" value="1"/>
</dbReference>
<comment type="similarity">
    <text evidence="7">Belongs to the transglycosylase MltG family.</text>
</comment>